<dbReference type="InterPro" id="IPR002656">
    <property type="entry name" value="Acyl_transf_3_dom"/>
</dbReference>
<protein>
    <submittedName>
        <fullName evidence="4">Peptidoglycan/LPS O-acetylase OafA/YrhL, contains acyltransferase and SGNH-hydrolase domains</fullName>
    </submittedName>
</protein>
<feature type="transmembrane region" description="Helical" evidence="2">
    <location>
        <begin position="111"/>
        <end position="132"/>
    </location>
</feature>
<dbReference type="Pfam" id="PF01757">
    <property type="entry name" value="Acyl_transf_3"/>
    <property type="match status" value="1"/>
</dbReference>
<dbReference type="Proteomes" id="UP000194464">
    <property type="component" value="Unassembled WGS sequence"/>
</dbReference>
<dbReference type="EMBL" id="FXWJ01000003">
    <property type="protein sequence ID" value="SMQ70697.1"/>
    <property type="molecule type" value="Genomic_DNA"/>
</dbReference>
<feature type="transmembrane region" description="Helical" evidence="2">
    <location>
        <begin position="245"/>
        <end position="262"/>
    </location>
</feature>
<feature type="transmembrane region" description="Helical" evidence="2">
    <location>
        <begin position="73"/>
        <end position="90"/>
    </location>
</feature>
<feature type="transmembrane region" description="Helical" evidence="2">
    <location>
        <begin position="35"/>
        <end position="53"/>
    </location>
</feature>
<evidence type="ECO:0000313" key="5">
    <source>
        <dbReference type="Proteomes" id="UP000194464"/>
    </source>
</evidence>
<dbReference type="InterPro" id="IPR050879">
    <property type="entry name" value="Acyltransferase_3"/>
</dbReference>
<feature type="transmembrane region" description="Helical" evidence="2">
    <location>
        <begin position="212"/>
        <end position="233"/>
    </location>
</feature>
<feature type="compositionally biased region" description="Polar residues" evidence="1">
    <location>
        <begin position="398"/>
        <end position="409"/>
    </location>
</feature>
<feature type="domain" description="Acyltransferase 3" evidence="3">
    <location>
        <begin position="35"/>
        <end position="365"/>
    </location>
</feature>
<keyword evidence="2" id="KW-0812">Transmembrane</keyword>
<organism evidence="4 5">
    <name type="scientific">Plantibacter elymi</name>
    <name type="common">nom. nud.</name>
    <dbReference type="NCBI Taxonomy" id="199708"/>
    <lineage>
        <taxon>Bacteria</taxon>
        <taxon>Bacillati</taxon>
        <taxon>Actinomycetota</taxon>
        <taxon>Actinomycetes</taxon>
        <taxon>Micrococcales</taxon>
        <taxon>Microbacteriaceae</taxon>
        <taxon>Plantibacter</taxon>
    </lineage>
</organism>
<evidence type="ECO:0000256" key="2">
    <source>
        <dbReference type="SAM" id="Phobius"/>
    </source>
</evidence>
<proteinExistence type="predicted"/>
<gene>
    <name evidence="4" type="ORF">SAMN06295909_2235</name>
</gene>
<reference evidence="4 5" key="1">
    <citation type="submission" date="2017-04" db="EMBL/GenBank/DDBJ databases">
        <authorList>
            <person name="Varghese N."/>
            <person name="Submissions S."/>
        </authorList>
    </citation>
    <scope>NUCLEOTIDE SEQUENCE [LARGE SCALE GENOMIC DNA]</scope>
    <source>
        <strain evidence="4 5">VKM Ac-1784</strain>
    </source>
</reference>
<feature type="region of interest" description="Disordered" evidence="1">
    <location>
        <begin position="387"/>
        <end position="409"/>
    </location>
</feature>
<evidence type="ECO:0000259" key="3">
    <source>
        <dbReference type="Pfam" id="PF01757"/>
    </source>
</evidence>
<feature type="transmembrane region" description="Helical" evidence="2">
    <location>
        <begin position="185"/>
        <end position="205"/>
    </location>
</feature>
<keyword evidence="4" id="KW-0012">Acyltransferase</keyword>
<keyword evidence="4" id="KW-0808">Transferase</keyword>
<comment type="caution">
    <text evidence="4">The sequence shown here is derived from an EMBL/GenBank/DDBJ whole genome shotgun (WGS) entry which is preliminary data.</text>
</comment>
<feature type="transmembrane region" description="Helical" evidence="2">
    <location>
        <begin position="348"/>
        <end position="369"/>
    </location>
</feature>
<dbReference type="PANTHER" id="PTHR23028:SF53">
    <property type="entry name" value="ACYL_TRANSF_3 DOMAIN-CONTAINING PROTEIN"/>
    <property type="match status" value="1"/>
</dbReference>
<accession>A0ABY1RH94</accession>
<name>A0ABY1RH94_9MICO</name>
<sequence>MTSTTNVPFDQPPRPRGTRGTWVSLSEGLAGHRNSLGVIRLVLASAVIFSHAFPTGGWGEDPLLHLSRGQDTIGGIAVAGFFAVSGYLIAKSGASADIVQFLWRRALRIFPAFWTVLIVGALVVGPIAWVLAGNTLRSYVGGQPITYVLLNADLIMRQYGISDIFAQTTPYGRSLGGQSVFNGSLWTLVYEWSCYLLIAILLVTGALRRAKWVVPALAGVFYLLLVVHTLSPLTVQTYLPYFADRFKITLTLVFLIGSTLAMYSRRIPLNDWIGAACGVVMVVTLFTGGWFFLGYPAYAYFVLWLAARLPKRVQWIGAKNDYSYGMYVYGFLVQQFTAFLGWHLLGYWAWVALTIVVTAGCAWLSWHIVEKRAMALKDRGPGRGIAFLSPRTRPVPSNVDSPTAKDTAS</sequence>
<feature type="transmembrane region" description="Helical" evidence="2">
    <location>
        <begin position="269"/>
        <end position="286"/>
    </location>
</feature>
<dbReference type="GO" id="GO:0016746">
    <property type="term" value="F:acyltransferase activity"/>
    <property type="evidence" value="ECO:0007669"/>
    <property type="project" value="UniProtKB-KW"/>
</dbReference>
<dbReference type="PANTHER" id="PTHR23028">
    <property type="entry name" value="ACETYLTRANSFERASE"/>
    <property type="match status" value="1"/>
</dbReference>
<feature type="region of interest" description="Disordered" evidence="1">
    <location>
        <begin position="1"/>
        <end position="20"/>
    </location>
</feature>
<keyword evidence="2" id="KW-1133">Transmembrane helix</keyword>
<keyword evidence="2" id="KW-0472">Membrane</keyword>
<evidence type="ECO:0000256" key="1">
    <source>
        <dbReference type="SAM" id="MobiDB-lite"/>
    </source>
</evidence>
<evidence type="ECO:0000313" key="4">
    <source>
        <dbReference type="EMBL" id="SMQ70697.1"/>
    </source>
</evidence>
<dbReference type="RefSeq" id="WP_086474050.1">
    <property type="nucleotide sequence ID" value="NZ_FXWJ01000003.1"/>
</dbReference>
<keyword evidence="5" id="KW-1185">Reference proteome</keyword>